<dbReference type="HOGENOM" id="CLU_2779917_0_0_1"/>
<evidence type="ECO:0000256" key="1">
    <source>
        <dbReference type="SAM" id="MobiDB-lite"/>
    </source>
</evidence>
<sequence length="69" mass="6794">MLRFSPSQLDTNGGAVAAPASSGSTASSCTAGAARSTMITTELRSIRLTRAVVAVAGGGRTPAPVRSTS</sequence>
<name>J3M866_ORYBR</name>
<dbReference type="Gramene" id="OB05G27900.1">
    <property type="protein sequence ID" value="OB05G27900.1"/>
    <property type="gene ID" value="OB05G27900"/>
</dbReference>
<protein>
    <submittedName>
        <fullName evidence="2">Uncharacterized protein</fullName>
    </submittedName>
</protein>
<feature type="region of interest" description="Disordered" evidence="1">
    <location>
        <begin position="1"/>
        <end position="34"/>
    </location>
</feature>
<evidence type="ECO:0000313" key="2">
    <source>
        <dbReference type="EnsemblPlants" id="OB05G27900.1"/>
    </source>
</evidence>
<reference evidence="2" key="2">
    <citation type="submission" date="2013-04" db="UniProtKB">
        <authorList>
            <consortium name="EnsemblPlants"/>
        </authorList>
    </citation>
    <scope>IDENTIFICATION</scope>
</reference>
<proteinExistence type="predicted"/>
<feature type="compositionally biased region" description="Low complexity" evidence="1">
    <location>
        <begin position="13"/>
        <end position="34"/>
    </location>
</feature>
<feature type="compositionally biased region" description="Polar residues" evidence="1">
    <location>
        <begin position="1"/>
        <end position="11"/>
    </location>
</feature>
<reference evidence="2" key="1">
    <citation type="journal article" date="2013" name="Nat. Commun.">
        <title>Whole-genome sequencing of Oryza brachyantha reveals mechanisms underlying Oryza genome evolution.</title>
        <authorList>
            <person name="Chen J."/>
            <person name="Huang Q."/>
            <person name="Gao D."/>
            <person name="Wang J."/>
            <person name="Lang Y."/>
            <person name="Liu T."/>
            <person name="Li B."/>
            <person name="Bai Z."/>
            <person name="Luis Goicoechea J."/>
            <person name="Liang C."/>
            <person name="Chen C."/>
            <person name="Zhang W."/>
            <person name="Sun S."/>
            <person name="Liao Y."/>
            <person name="Zhang X."/>
            <person name="Yang L."/>
            <person name="Song C."/>
            <person name="Wang M."/>
            <person name="Shi J."/>
            <person name="Liu G."/>
            <person name="Liu J."/>
            <person name="Zhou H."/>
            <person name="Zhou W."/>
            <person name="Yu Q."/>
            <person name="An N."/>
            <person name="Chen Y."/>
            <person name="Cai Q."/>
            <person name="Wang B."/>
            <person name="Liu B."/>
            <person name="Min J."/>
            <person name="Huang Y."/>
            <person name="Wu H."/>
            <person name="Li Z."/>
            <person name="Zhang Y."/>
            <person name="Yin Y."/>
            <person name="Song W."/>
            <person name="Jiang J."/>
            <person name="Jackson S.A."/>
            <person name="Wing R.A."/>
            <person name="Wang J."/>
            <person name="Chen M."/>
        </authorList>
    </citation>
    <scope>NUCLEOTIDE SEQUENCE [LARGE SCALE GENOMIC DNA]</scope>
    <source>
        <strain evidence="2">cv. IRGC 101232</strain>
    </source>
</reference>
<dbReference type="Proteomes" id="UP000006038">
    <property type="component" value="Chromosome 5"/>
</dbReference>
<dbReference type="PROSITE" id="PS51257">
    <property type="entry name" value="PROKAR_LIPOPROTEIN"/>
    <property type="match status" value="1"/>
</dbReference>
<keyword evidence="3" id="KW-1185">Reference proteome</keyword>
<evidence type="ECO:0000313" key="3">
    <source>
        <dbReference type="Proteomes" id="UP000006038"/>
    </source>
</evidence>
<organism evidence="2">
    <name type="scientific">Oryza brachyantha</name>
    <name type="common">malo sina</name>
    <dbReference type="NCBI Taxonomy" id="4533"/>
    <lineage>
        <taxon>Eukaryota</taxon>
        <taxon>Viridiplantae</taxon>
        <taxon>Streptophyta</taxon>
        <taxon>Embryophyta</taxon>
        <taxon>Tracheophyta</taxon>
        <taxon>Spermatophyta</taxon>
        <taxon>Magnoliopsida</taxon>
        <taxon>Liliopsida</taxon>
        <taxon>Poales</taxon>
        <taxon>Poaceae</taxon>
        <taxon>BOP clade</taxon>
        <taxon>Oryzoideae</taxon>
        <taxon>Oryzeae</taxon>
        <taxon>Oryzinae</taxon>
        <taxon>Oryza</taxon>
    </lineage>
</organism>
<accession>J3M866</accession>
<dbReference type="EnsemblPlants" id="OB05G27900.1">
    <property type="protein sequence ID" value="OB05G27900.1"/>
    <property type="gene ID" value="OB05G27900"/>
</dbReference>
<dbReference type="AlphaFoldDB" id="J3M866"/>